<name>A0A518FYQ0_9PLAN</name>
<dbReference type="RefSeq" id="WP_145460181.1">
    <property type="nucleotide sequence ID" value="NZ_CP036317.1"/>
</dbReference>
<proteinExistence type="predicted"/>
<evidence type="ECO:0000256" key="1">
    <source>
        <dbReference type="SAM" id="MobiDB-lite"/>
    </source>
</evidence>
<reference evidence="2 3" key="1">
    <citation type="submission" date="2019-02" db="EMBL/GenBank/DDBJ databases">
        <title>Deep-cultivation of Planctomycetes and their phenomic and genomic characterization uncovers novel biology.</title>
        <authorList>
            <person name="Wiegand S."/>
            <person name="Jogler M."/>
            <person name="Boedeker C."/>
            <person name="Pinto D."/>
            <person name="Vollmers J."/>
            <person name="Rivas-Marin E."/>
            <person name="Kohn T."/>
            <person name="Peeters S.H."/>
            <person name="Heuer A."/>
            <person name="Rast P."/>
            <person name="Oberbeckmann S."/>
            <person name="Bunk B."/>
            <person name="Jeske O."/>
            <person name="Meyerdierks A."/>
            <person name="Storesund J.E."/>
            <person name="Kallscheuer N."/>
            <person name="Luecker S."/>
            <person name="Lage O.M."/>
            <person name="Pohl T."/>
            <person name="Merkel B.J."/>
            <person name="Hornburger P."/>
            <person name="Mueller R.-W."/>
            <person name="Bruemmer F."/>
            <person name="Labrenz M."/>
            <person name="Spormann A.M."/>
            <person name="Op den Camp H."/>
            <person name="Overmann J."/>
            <person name="Amann R."/>
            <person name="Jetten M.S.M."/>
            <person name="Mascher T."/>
            <person name="Medema M.H."/>
            <person name="Devos D.P."/>
            <person name="Kaster A.-K."/>
            <person name="Ovreas L."/>
            <person name="Rohde M."/>
            <person name="Galperin M.Y."/>
            <person name="Jogler C."/>
        </authorList>
    </citation>
    <scope>NUCLEOTIDE SEQUENCE [LARGE SCALE GENOMIC DNA]</scope>
    <source>
        <strain evidence="2 3">Pan153</strain>
    </source>
</reference>
<organism evidence="2 3">
    <name type="scientific">Gimesia panareensis</name>
    <dbReference type="NCBI Taxonomy" id="2527978"/>
    <lineage>
        <taxon>Bacteria</taxon>
        <taxon>Pseudomonadati</taxon>
        <taxon>Planctomycetota</taxon>
        <taxon>Planctomycetia</taxon>
        <taxon>Planctomycetales</taxon>
        <taxon>Planctomycetaceae</taxon>
        <taxon>Gimesia</taxon>
    </lineage>
</organism>
<dbReference type="AlphaFoldDB" id="A0A518FYQ0"/>
<gene>
    <name evidence="2" type="ORF">Pan153_61630</name>
</gene>
<dbReference type="Proteomes" id="UP000320839">
    <property type="component" value="Chromosome"/>
</dbReference>
<accession>A0A518FYQ0</accession>
<dbReference type="EMBL" id="CP036317">
    <property type="protein sequence ID" value="QDV21475.1"/>
    <property type="molecule type" value="Genomic_DNA"/>
</dbReference>
<sequence length="427" mass="49198" precursor="true">MRLPFHMLTGLLLLVPGCSSGTDSGQQGQSAVQAKPQKISAEACEAMLYELGAYPVSKLTREYPYGDTSGVVYGVPNRVDVNGWLPPQAVRSAKYLTYQEKRTQGIPKPPLSYERYIEIMDTDAYQRTKDPMLFLVIRLALQEFRDREIEIKNPEDLLKIYHARMGLDAEVLSLFKSRSAPGVVFARLYQRHQDPLIFRFLPPVERGQAEYRQFLEQQVDNPQLKVKDRFYVYQHLYQADKQQHGDGYQAFLISNVEQMDAWLDRSQMIQALLEIGSEESIRVVKRCLLNDPVLEVRKAILRKLKAQGRIEEFLDTLLQLSNGQCKPCQSVAINPVRITQKETVMTYPLRAWLEWAEAQPNLQPDTKWKVDRALENLTNERSPSRPSPYRDGVGPKVSPQKKREIKDRVSSVGQPYRLYYKECNQPC</sequence>
<protein>
    <submittedName>
        <fullName evidence="2">Uncharacterized protein</fullName>
    </submittedName>
</protein>
<evidence type="ECO:0000313" key="2">
    <source>
        <dbReference type="EMBL" id="QDV21475.1"/>
    </source>
</evidence>
<feature type="region of interest" description="Disordered" evidence="1">
    <location>
        <begin position="376"/>
        <end position="410"/>
    </location>
</feature>
<evidence type="ECO:0000313" key="3">
    <source>
        <dbReference type="Proteomes" id="UP000320839"/>
    </source>
</evidence>